<dbReference type="AlphaFoldDB" id="A0A1F4T5U9"/>
<reference evidence="2 3" key="1">
    <citation type="journal article" date="2016" name="Nat. Commun.">
        <title>Thousands of microbial genomes shed light on interconnected biogeochemical processes in an aquifer system.</title>
        <authorList>
            <person name="Anantharaman K."/>
            <person name="Brown C.T."/>
            <person name="Hug L.A."/>
            <person name="Sharon I."/>
            <person name="Castelle C.J."/>
            <person name="Probst A.J."/>
            <person name="Thomas B.C."/>
            <person name="Singh A."/>
            <person name="Wilkins M.J."/>
            <person name="Karaoz U."/>
            <person name="Brodie E.L."/>
            <person name="Williams K.H."/>
            <person name="Hubbard S.S."/>
            <person name="Banfield J.F."/>
        </authorList>
    </citation>
    <scope>NUCLEOTIDE SEQUENCE [LARGE SCALE GENOMIC DNA]</scope>
</reference>
<dbReference type="PANTHER" id="PTHR40101:SF1">
    <property type="entry name" value="4FE-4S DOMAIN-CONTAINING PROTEIN"/>
    <property type="match status" value="1"/>
</dbReference>
<evidence type="ECO:0000313" key="2">
    <source>
        <dbReference type="EMBL" id="OGC27946.1"/>
    </source>
</evidence>
<dbReference type="Proteomes" id="UP000178602">
    <property type="component" value="Unassembled WGS sequence"/>
</dbReference>
<gene>
    <name evidence="2" type="ORF">A3K49_02970</name>
</gene>
<proteinExistence type="predicted"/>
<evidence type="ECO:0000313" key="3">
    <source>
        <dbReference type="Proteomes" id="UP000178602"/>
    </source>
</evidence>
<protein>
    <submittedName>
        <fullName evidence="2">Ferredoxin</fullName>
    </submittedName>
</protein>
<accession>A0A1F4T5U9</accession>
<dbReference type="PANTHER" id="PTHR40101">
    <property type="entry name" value="CONSERVED PROTEIN"/>
    <property type="match status" value="1"/>
</dbReference>
<comment type="caution">
    <text evidence="2">The sequence shown here is derived from an EMBL/GenBank/DDBJ whole genome shotgun (WGS) entry which is preliminary data.</text>
</comment>
<dbReference type="InterPro" id="IPR019224">
    <property type="entry name" value="DUF2148"/>
</dbReference>
<feature type="domain" description="DUF2148" evidence="1">
    <location>
        <begin position="108"/>
        <end position="175"/>
    </location>
</feature>
<dbReference type="Pfam" id="PF09918">
    <property type="entry name" value="DUF2148"/>
    <property type="match status" value="1"/>
</dbReference>
<evidence type="ECO:0000259" key="1">
    <source>
        <dbReference type="Pfam" id="PF09918"/>
    </source>
</evidence>
<name>A0A1F4T5U9_UNCSA</name>
<dbReference type="EMBL" id="MEUG01000001">
    <property type="protein sequence ID" value="OGC27946.1"/>
    <property type="molecule type" value="Genomic_DNA"/>
</dbReference>
<organism evidence="2 3">
    <name type="scientific">candidate division WOR-1 bacterium RIFOXYC12_FULL_54_18</name>
    <dbReference type="NCBI Taxonomy" id="1802584"/>
    <lineage>
        <taxon>Bacteria</taxon>
        <taxon>Bacillati</taxon>
        <taxon>Saganbacteria</taxon>
    </lineage>
</organism>
<sequence>MKTTEEKIRQELVEKIAGEMAVAARTAPKARGTDLLEILILTGGDIVLLAEKMKAIGERESHQTFSRDSENIRKALALVLIGTKKKVIGLKYCSFCGRANCAEAEKAGVICAYNTGDLGIAIGSAVSVAMDHRIDNRVMYSAGKAAIEGGFLSEEVIVAYGIPLSVSGKNPFFDR</sequence>